<keyword evidence="8 21" id="KW-0548">Nucleotidyltransferase</keyword>
<sequence length="540" mass="59159">MLQISPKSAKSVPAQGRETVQRFAEQGYQLEPEALEAICRYQGSQEELFRRIIGSIDRSLAVIGMQHINGLIQSSPKNGIGHAASTTPIQRRSTHILPASSRTPSRPSFPSASRTPPSSIEPSASEITLDSAPSDPHTQGSAQLSCDITGRSTCVGEYDDFVCYFRDRYAKIREILSRRINSRPIESLSKSTSGREVSLIGMVLDIRNTSKGNRVIELEDPTGMIVAVIQKDGEAYEESGQIIPDEVIGVTGISDGNGRIFVKSLLWPDMPNQTASLEKGSGHAILISDLHVGSKYFMDEAWQRFSDWLNGEADDPSGLASQVEYLVIAGDLVDGIGIYPGQQNDLAIMDIYSQYEAAAGLLNAIRSDIKIIISPGNHDIVRQAEPQPALPPEVQKYFRPDMLFVGNPAWVTLSGISVLIYHGRSIDDLVLRLPGIAYANPEKAMIEMLRRRHLSPIYGSRVSIAPENEDHYVISHPPAILHCGHVHTVGIARYKGVAAINSGTWQSQTDFQKKMNIQPVCAVAPMVDLATLKVRKLIFA</sequence>
<dbReference type="NCBIfam" id="NF003118">
    <property type="entry name" value="PRK04036.1-3"/>
    <property type="match status" value="1"/>
</dbReference>
<dbReference type="GO" id="GO:0003677">
    <property type="term" value="F:DNA binding"/>
    <property type="evidence" value="ECO:0007669"/>
    <property type="project" value="UniProtKB-KW"/>
</dbReference>
<evidence type="ECO:0000256" key="13">
    <source>
        <dbReference type="ARBA" id="ARBA00022932"/>
    </source>
</evidence>
<dbReference type="AlphaFoldDB" id="A0A0W8F8K3"/>
<evidence type="ECO:0000256" key="7">
    <source>
        <dbReference type="ARBA" id="ARBA00022679"/>
    </source>
</evidence>
<evidence type="ECO:0000256" key="15">
    <source>
        <dbReference type="ARBA" id="ARBA00023268"/>
    </source>
</evidence>
<protein>
    <recommendedName>
        <fullName evidence="6">DNA polymerase II small subunit</fullName>
        <ecNumber evidence="5">2.7.7.7</ecNumber>
        <ecNumber evidence="4">3.1.11.1</ecNumber>
    </recommendedName>
    <alternativeName>
        <fullName evidence="17">Exodeoxyribonuclease small subunit</fullName>
    </alternativeName>
</protein>
<comment type="caution">
    <text evidence="21">The sequence shown here is derived from an EMBL/GenBank/DDBJ whole genome shotgun (WGS) entry which is preliminary data.</text>
</comment>
<dbReference type="EMBL" id="LNQE01001457">
    <property type="protein sequence ID" value="KUG17222.1"/>
    <property type="molecule type" value="Genomic_DNA"/>
</dbReference>
<evidence type="ECO:0000256" key="17">
    <source>
        <dbReference type="ARBA" id="ARBA00030475"/>
    </source>
</evidence>
<evidence type="ECO:0000256" key="1">
    <source>
        <dbReference type="ARBA" id="ARBA00000563"/>
    </source>
</evidence>
<dbReference type="InterPro" id="IPR012340">
    <property type="entry name" value="NA-bd_OB-fold"/>
</dbReference>
<keyword evidence="12" id="KW-0269">Exonuclease</keyword>
<comment type="subunit">
    <text evidence="3">Heterodimer of a large subunit and a small subunit.</text>
</comment>
<keyword evidence="11" id="KW-0378">Hydrolase</keyword>
<evidence type="ECO:0000256" key="11">
    <source>
        <dbReference type="ARBA" id="ARBA00022801"/>
    </source>
</evidence>
<dbReference type="SUPFAM" id="SSF56300">
    <property type="entry name" value="Metallo-dependent phosphatases"/>
    <property type="match status" value="1"/>
</dbReference>
<keyword evidence="9" id="KW-0235">DNA replication</keyword>
<evidence type="ECO:0000256" key="3">
    <source>
        <dbReference type="ARBA" id="ARBA00011315"/>
    </source>
</evidence>
<dbReference type="PANTHER" id="PTHR10416:SF0">
    <property type="entry name" value="DNA POLYMERASE DELTA SUBUNIT 2"/>
    <property type="match status" value="1"/>
</dbReference>
<feature type="region of interest" description="Disordered" evidence="19">
    <location>
        <begin position="74"/>
        <end position="144"/>
    </location>
</feature>
<dbReference type="InterPro" id="IPR029052">
    <property type="entry name" value="Metallo-depent_PP-like"/>
</dbReference>
<comment type="catalytic activity">
    <reaction evidence="18">
        <text>DNA(n) + a 2'-deoxyribonucleoside 5'-triphosphate = DNA(n+1) + diphosphate</text>
        <dbReference type="Rhea" id="RHEA:22508"/>
        <dbReference type="Rhea" id="RHEA-COMP:17339"/>
        <dbReference type="Rhea" id="RHEA-COMP:17340"/>
        <dbReference type="ChEBI" id="CHEBI:33019"/>
        <dbReference type="ChEBI" id="CHEBI:61560"/>
        <dbReference type="ChEBI" id="CHEBI:173112"/>
        <dbReference type="EC" id="2.7.7.7"/>
    </reaction>
</comment>
<evidence type="ECO:0000256" key="2">
    <source>
        <dbReference type="ARBA" id="ARBA00006035"/>
    </source>
</evidence>
<comment type="catalytic activity">
    <reaction evidence="1">
        <text>Exonucleolytic cleavage in the 3'- to 5'-direction to yield nucleoside 5'-phosphates.</text>
        <dbReference type="EC" id="3.1.11.1"/>
    </reaction>
</comment>
<dbReference type="InterPro" id="IPR007185">
    <property type="entry name" value="DNA_pol_a/d/e_bsu"/>
</dbReference>
<dbReference type="GO" id="GO:0042575">
    <property type="term" value="C:DNA polymerase complex"/>
    <property type="evidence" value="ECO:0007669"/>
    <property type="project" value="TreeGrafter"/>
</dbReference>
<evidence type="ECO:0000256" key="19">
    <source>
        <dbReference type="SAM" id="MobiDB-lite"/>
    </source>
</evidence>
<dbReference type="PANTHER" id="PTHR10416">
    <property type="entry name" value="DNA POLYMERASE DELTA SUBUNIT 2"/>
    <property type="match status" value="1"/>
</dbReference>
<dbReference type="InterPro" id="IPR024826">
    <property type="entry name" value="DNA_pol_delta/II_ssu"/>
</dbReference>
<dbReference type="Pfam" id="PF04042">
    <property type="entry name" value="DNA_pol_E_B"/>
    <property type="match status" value="1"/>
</dbReference>
<comment type="function">
    <text evidence="16">Possesses two activities: a DNA synthesis (polymerase) and an exonucleolytic activity that degrades single-stranded DNA in the 3' to 5' direction. Has a template-primer preference which is characteristic of a replicative DNA polymerase.</text>
</comment>
<comment type="similarity">
    <text evidence="2">Belongs to the DNA polymerase delta/II small subunit family.</text>
</comment>
<evidence type="ECO:0000256" key="18">
    <source>
        <dbReference type="ARBA" id="ARBA00049244"/>
    </source>
</evidence>
<dbReference type="PIRSF" id="PIRSF000803">
    <property type="entry name" value="Arc_Pol2_small"/>
    <property type="match status" value="1"/>
</dbReference>
<proteinExistence type="inferred from homology"/>
<dbReference type="EC" id="3.1.11.1" evidence="4"/>
<dbReference type="CDD" id="cd07386">
    <property type="entry name" value="MPP_DNA_pol_II_small_archeal_C"/>
    <property type="match status" value="1"/>
</dbReference>
<feature type="compositionally biased region" description="Low complexity" evidence="19">
    <location>
        <begin position="98"/>
        <end position="127"/>
    </location>
</feature>
<evidence type="ECO:0000256" key="6">
    <source>
        <dbReference type="ARBA" id="ARBA00015227"/>
    </source>
</evidence>
<evidence type="ECO:0000313" key="21">
    <source>
        <dbReference type="EMBL" id="KUG17222.1"/>
    </source>
</evidence>
<organism evidence="21">
    <name type="scientific">hydrocarbon metagenome</name>
    <dbReference type="NCBI Taxonomy" id="938273"/>
    <lineage>
        <taxon>unclassified sequences</taxon>
        <taxon>metagenomes</taxon>
        <taxon>ecological metagenomes</taxon>
    </lineage>
</organism>
<name>A0A0W8F8K3_9ZZZZ</name>
<keyword evidence="10" id="KW-0540">Nuclease</keyword>
<accession>A0A0W8F8K3</accession>
<dbReference type="InterPro" id="IPR011149">
    <property type="entry name" value="Pol2_small_arc"/>
</dbReference>
<dbReference type="GO" id="GO:0006271">
    <property type="term" value="P:DNA strand elongation involved in DNA replication"/>
    <property type="evidence" value="ECO:0007669"/>
    <property type="project" value="TreeGrafter"/>
</dbReference>
<evidence type="ECO:0000259" key="20">
    <source>
        <dbReference type="Pfam" id="PF04042"/>
    </source>
</evidence>
<keyword evidence="13" id="KW-0239">DNA-directed DNA polymerase</keyword>
<dbReference type="Gene3D" id="2.40.50.140">
    <property type="entry name" value="Nucleic acid-binding proteins"/>
    <property type="match status" value="1"/>
</dbReference>
<evidence type="ECO:0000256" key="10">
    <source>
        <dbReference type="ARBA" id="ARBA00022722"/>
    </source>
</evidence>
<feature type="domain" description="DNA polymerase alpha/delta/epsilon subunit B" evidence="20">
    <location>
        <begin position="285"/>
        <end position="485"/>
    </location>
</feature>
<dbReference type="EC" id="2.7.7.7" evidence="5"/>
<dbReference type="NCBIfam" id="NF003116">
    <property type="entry name" value="PRK04036.1-1"/>
    <property type="match status" value="1"/>
</dbReference>
<gene>
    <name evidence="21" type="ORF">ASZ90_013100</name>
</gene>
<dbReference type="Gene3D" id="3.60.21.50">
    <property type="match status" value="1"/>
</dbReference>
<reference evidence="21" key="1">
    <citation type="journal article" date="2015" name="Proc. Natl. Acad. Sci. U.S.A.">
        <title>Networks of energetic and metabolic interactions define dynamics in microbial communities.</title>
        <authorList>
            <person name="Embree M."/>
            <person name="Liu J.K."/>
            <person name="Al-Bassam M.M."/>
            <person name="Zengler K."/>
        </authorList>
    </citation>
    <scope>NUCLEOTIDE SEQUENCE</scope>
</reference>
<dbReference type="GO" id="GO:0008310">
    <property type="term" value="F:single-stranded DNA 3'-5' DNA exonuclease activity"/>
    <property type="evidence" value="ECO:0007669"/>
    <property type="project" value="UniProtKB-EC"/>
</dbReference>
<dbReference type="GO" id="GO:0003887">
    <property type="term" value="F:DNA-directed DNA polymerase activity"/>
    <property type="evidence" value="ECO:0007669"/>
    <property type="project" value="UniProtKB-KW"/>
</dbReference>
<dbReference type="HAMAP" id="MF_00325">
    <property type="entry name" value="DNApol_II_A_arch"/>
    <property type="match status" value="1"/>
</dbReference>
<evidence type="ECO:0000256" key="8">
    <source>
        <dbReference type="ARBA" id="ARBA00022695"/>
    </source>
</evidence>
<evidence type="ECO:0000256" key="16">
    <source>
        <dbReference type="ARBA" id="ARBA00024817"/>
    </source>
</evidence>
<keyword evidence="7 21" id="KW-0808">Transferase</keyword>
<keyword evidence="14" id="KW-0238">DNA-binding</keyword>
<evidence type="ECO:0000256" key="5">
    <source>
        <dbReference type="ARBA" id="ARBA00012417"/>
    </source>
</evidence>
<evidence type="ECO:0000256" key="4">
    <source>
        <dbReference type="ARBA" id="ARBA00012108"/>
    </source>
</evidence>
<evidence type="ECO:0000256" key="14">
    <source>
        <dbReference type="ARBA" id="ARBA00023125"/>
    </source>
</evidence>
<evidence type="ECO:0000256" key="9">
    <source>
        <dbReference type="ARBA" id="ARBA00022705"/>
    </source>
</evidence>
<evidence type="ECO:0000256" key="12">
    <source>
        <dbReference type="ARBA" id="ARBA00022839"/>
    </source>
</evidence>
<keyword evidence="15" id="KW-0511">Multifunctional enzyme</keyword>